<dbReference type="Pfam" id="PF01850">
    <property type="entry name" value="PIN"/>
    <property type="match status" value="1"/>
</dbReference>
<dbReference type="InterPro" id="IPR029060">
    <property type="entry name" value="PIN-like_dom_sf"/>
</dbReference>
<reference evidence="2 3" key="1">
    <citation type="submission" date="2017-01" db="EMBL/GenBank/DDBJ databases">
        <authorList>
            <person name="Varghese N."/>
            <person name="Submissions S."/>
        </authorList>
    </citation>
    <scope>NUCLEOTIDE SEQUENCE [LARGE SCALE GENOMIC DNA]</scope>
    <source>
        <strain evidence="2 3">ATCC 35905</strain>
    </source>
</reference>
<dbReference type="AlphaFoldDB" id="A0A8G2FFL2"/>
<dbReference type="PANTHER" id="PTHR36173">
    <property type="entry name" value="RIBONUCLEASE VAPC16-RELATED"/>
    <property type="match status" value="1"/>
</dbReference>
<protein>
    <submittedName>
        <fullName evidence="2">PIN domain nuclease, a component of toxin-antitoxin system (PIN domain)</fullName>
    </submittedName>
</protein>
<proteinExistence type="predicted"/>
<organism evidence="2 3">
    <name type="scientific">Acidiphilium rubrum</name>
    <dbReference type="NCBI Taxonomy" id="526"/>
    <lineage>
        <taxon>Bacteria</taxon>
        <taxon>Pseudomonadati</taxon>
        <taxon>Pseudomonadota</taxon>
        <taxon>Alphaproteobacteria</taxon>
        <taxon>Acetobacterales</taxon>
        <taxon>Acidocellaceae</taxon>
        <taxon>Acidiphilium</taxon>
    </lineage>
</organism>
<keyword evidence="3" id="KW-1185">Reference proteome</keyword>
<dbReference type="RefSeq" id="WP_029312822.1">
    <property type="nucleotide sequence ID" value="NZ_FTNE01000003.1"/>
</dbReference>
<feature type="domain" description="PIN" evidence="1">
    <location>
        <begin position="5"/>
        <end position="131"/>
    </location>
</feature>
<name>A0A8G2FFL2_ACIRU</name>
<comment type="caution">
    <text evidence="2">The sequence shown here is derived from an EMBL/GenBank/DDBJ whole genome shotgun (WGS) entry which is preliminary data.</text>
</comment>
<dbReference type="InterPro" id="IPR041705">
    <property type="entry name" value="PIN_Sll0205"/>
</dbReference>
<dbReference type="CDD" id="cd09872">
    <property type="entry name" value="PIN_Sll0205-like"/>
    <property type="match status" value="1"/>
</dbReference>
<dbReference type="InterPro" id="IPR002716">
    <property type="entry name" value="PIN_dom"/>
</dbReference>
<accession>A0A8G2FFL2</accession>
<dbReference type="InterPro" id="IPR052919">
    <property type="entry name" value="TA_system_RNase"/>
</dbReference>
<dbReference type="Gene3D" id="3.40.50.1010">
    <property type="entry name" value="5'-nuclease"/>
    <property type="match status" value="1"/>
</dbReference>
<evidence type="ECO:0000313" key="2">
    <source>
        <dbReference type="EMBL" id="SIQ32136.1"/>
    </source>
</evidence>
<gene>
    <name evidence="2" type="ORF">SAMN05421828_103188</name>
</gene>
<dbReference type="SUPFAM" id="SSF88723">
    <property type="entry name" value="PIN domain-like"/>
    <property type="match status" value="1"/>
</dbReference>
<dbReference type="OrthoDB" id="9798990at2"/>
<sequence>MAGALLDTCAVIWLANGDSLSAAAREAIVAAGLADALHISPVSAWEIGMLSRPKQNRPALEFLPDPKTWFARLMAGPGIVNAPLTAAIAIDSSNLADDLHADPGDRLIIATARHLNVPIITRDRRIIDYAKAGGVRAIPC</sequence>
<dbReference type="Proteomes" id="UP000186308">
    <property type="component" value="Unassembled WGS sequence"/>
</dbReference>
<evidence type="ECO:0000259" key="1">
    <source>
        <dbReference type="Pfam" id="PF01850"/>
    </source>
</evidence>
<dbReference type="EMBL" id="FTNE01000003">
    <property type="protein sequence ID" value="SIQ32136.1"/>
    <property type="molecule type" value="Genomic_DNA"/>
</dbReference>
<evidence type="ECO:0000313" key="3">
    <source>
        <dbReference type="Proteomes" id="UP000186308"/>
    </source>
</evidence>
<dbReference type="PANTHER" id="PTHR36173:SF1">
    <property type="entry name" value="RIBONUCLEASE VAPC22"/>
    <property type="match status" value="1"/>
</dbReference>